<keyword evidence="1" id="KW-1133">Transmembrane helix</keyword>
<feature type="transmembrane region" description="Helical" evidence="1">
    <location>
        <begin position="521"/>
        <end position="544"/>
    </location>
</feature>
<keyword evidence="3" id="KW-1185">Reference proteome</keyword>
<dbReference type="PANTHER" id="PTHR43111:SF1">
    <property type="entry name" value="ALDEHYDE DEHYDROGENASE B-RELATED"/>
    <property type="match status" value="1"/>
</dbReference>
<dbReference type="InterPro" id="IPR016162">
    <property type="entry name" value="Ald_DH_N"/>
</dbReference>
<dbReference type="EMBL" id="JAUTXT010000007">
    <property type="protein sequence ID" value="KAK3677156.1"/>
    <property type="molecule type" value="Genomic_DNA"/>
</dbReference>
<protein>
    <recommendedName>
        <fullName evidence="4">Aldehyde dehydrogenase PutA</fullName>
    </recommendedName>
</protein>
<dbReference type="InterPro" id="IPR016161">
    <property type="entry name" value="Ald_DH/histidinol_DH"/>
</dbReference>
<sequence length="551" mass="59739">MWNGCQPGYFWTFGWLNHGASSGIDKGGIAAGCAGELSSDLPRCEQTITTSTYFTSSIGLERNDETMANTYPQIRAAAIDERAHNIYYRQVQLETLAKAVIDNTSRISEAIASGYGHSQAEIAVELNLATTAIRNDYASLQPKKAHEEEYLLASSKNAAESRRPAGVVYIEPSTHTLFYSVIVPLSAGIATGNCVVVLLENNLRTLSSLLRDILTKALDRDTFAIASERITDQDFLELAIHVDQASNDQWPRANQISSLASTRTVAVVDRTGDVTQAARNLVAARFSFGGRSPYSPDTVFVNEFVKQEFLQAVVGECVKLGSGVTMNGSTKGKPASKVNEQIDSLRKADPDLRVVLQESKFAVVELTSRNPEVLAQKVEASVMVVHAFRSLDDVIDTVNSTGKNVPSLAAYHFSNPASAKYLTQFIEASVTFVNHIPAEILVGPAFATGRPVDLAVRYPRELFQLRRPAFISNTTTSTALSTALASHNSPAAAKLLAEASAPLALFKRHPGGGVGFFEQGFLMNAGILLTTTISVSGFTIYWLVKHGKRIW</sequence>
<accession>A0AAE0WSL9</accession>
<evidence type="ECO:0008006" key="4">
    <source>
        <dbReference type="Google" id="ProtNLM"/>
    </source>
</evidence>
<dbReference type="Gene3D" id="3.40.309.10">
    <property type="entry name" value="Aldehyde Dehydrogenase, Chain A, domain 2"/>
    <property type="match status" value="1"/>
</dbReference>
<dbReference type="PANTHER" id="PTHR43111">
    <property type="entry name" value="ALDEHYDE DEHYDROGENASE B-RELATED"/>
    <property type="match status" value="1"/>
</dbReference>
<keyword evidence="1" id="KW-0812">Transmembrane</keyword>
<evidence type="ECO:0000313" key="2">
    <source>
        <dbReference type="EMBL" id="KAK3677156.1"/>
    </source>
</evidence>
<organism evidence="2 3">
    <name type="scientific">Recurvomyces mirabilis</name>
    <dbReference type="NCBI Taxonomy" id="574656"/>
    <lineage>
        <taxon>Eukaryota</taxon>
        <taxon>Fungi</taxon>
        <taxon>Dikarya</taxon>
        <taxon>Ascomycota</taxon>
        <taxon>Pezizomycotina</taxon>
        <taxon>Dothideomycetes</taxon>
        <taxon>Dothideomycetidae</taxon>
        <taxon>Mycosphaerellales</taxon>
        <taxon>Teratosphaeriaceae</taxon>
        <taxon>Recurvomyces</taxon>
    </lineage>
</organism>
<reference evidence="2" key="1">
    <citation type="submission" date="2023-07" db="EMBL/GenBank/DDBJ databases">
        <title>Black Yeasts Isolated from many extreme environments.</title>
        <authorList>
            <person name="Coleine C."/>
            <person name="Stajich J.E."/>
            <person name="Selbmann L."/>
        </authorList>
    </citation>
    <scope>NUCLEOTIDE SEQUENCE</scope>
    <source>
        <strain evidence="2">CCFEE 5485</strain>
    </source>
</reference>
<dbReference type="InterPro" id="IPR016163">
    <property type="entry name" value="Ald_DH_C"/>
</dbReference>
<gene>
    <name evidence="2" type="ORF">LTR78_002694</name>
</gene>
<dbReference type="SUPFAM" id="SSF53720">
    <property type="entry name" value="ALDH-like"/>
    <property type="match status" value="1"/>
</dbReference>
<evidence type="ECO:0000256" key="1">
    <source>
        <dbReference type="SAM" id="Phobius"/>
    </source>
</evidence>
<evidence type="ECO:0000313" key="3">
    <source>
        <dbReference type="Proteomes" id="UP001274830"/>
    </source>
</evidence>
<keyword evidence="1" id="KW-0472">Membrane</keyword>
<name>A0AAE0WSL9_9PEZI</name>
<dbReference type="Gene3D" id="3.40.605.10">
    <property type="entry name" value="Aldehyde Dehydrogenase, Chain A, domain 1"/>
    <property type="match status" value="1"/>
</dbReference>
<dbReference type="AlphaFoldDB" id="A0AAE0WSL9"/>
<proteinExistence type="predicted"/>
<comment type="caution">
    <text evidence="2">The sequence shown here is derived from an EMBL/GenBank/DDBJ whole genome shotgun (WGS) entry which is preliminary data.</text>
</comment>
<dbReference type="GO" id="GO:0016620">
    <property type="term" value="F:oxidoreductase activity, acting on the aldehyde or oxo group of donors, NAD or NADP as acceptor"/>
    <property type="evidence" value="ECO:0007669"/>
    <property type="project" value="InterPro"/>
</dbReference>
<dbReference type="Proteomes" id="UP001274830">
    <property type="component" value="Unassembled WGS sequence"/>
</dbReference>